<sequence length="101" mass="12077">MALVKGLREDTPFLESLNKMPPKTMQEIQERSDDYLQQEEGQTTVKTDQNKKDNSWKDHFREEKKRREKKPNRSYYNPLSVSLAQFLHEVSQVERVQPRDP</sequence>
<organism evidence="2 3">
    <name type="scientific">Stylosanthes scabra</name>
    <dbReference type="NCBI Taxonomy" id="79078"/>
    <lineage>
        <taxon>Eukaryota</taxon>
        <taxon>Viridiplantae</taxon>
        <taxon>Streptophyta</taxon>
        <taxon>Embryophyta</taxon>
        <taxon>Tracheophyta</taxon>
        <taxon>Spermatophyta</taxon>
        <taxon>Magnoliopsida</taxon>
        <taxon>eudicotyledons</taxon>
        <taxon>Gunneridae</taxon>
        <taxon>Pentapetalae</taxon>
        <taxon>rosids</taxon>
        <taxon>fabids</taxon>
        <taxon>Fabales</taxon>
        <taxon>Fabaceae</taxon>
        <taxon>Papilionoideae</taxon>
        <taxon>50 kb inversion clade</taxon>
        <taxon>dalbergioids sensu lato</taxon>
        <taxon>Dalbergieae</taxon>
        <taxon>Pterocarpus clade</taxon>
        <taxon>Stylosanthes</taxon>
    </lineage>
</organism>
<reference evidence="2 3" key="1">
    <citation type="journal article" date="2023" name="Plants (Basel)">
        <title>Bridging the Gap: Combining Genomics and Transcriptomics Approaches to Understand Stylosanthes scabra, an Orphan Legume from the Brazilian Caatinga.</title>
        <authorList>
            <person name="Ferreira-Neto J.R.C."/>
            <person name="da Silva M.D."/>
            <person name="Binneck E."/>
            <person name="de Melo N.F."/>
            <person name="da Silva R.H."/>
            <person name="de Melo A.L.T.M."/>
            <person name="Pandolfi V."/>
            <person name="Bustamante F.O."/>
            <person name="Brasileiro-Vidal A.C."/>
            <person name="Benko-Iseppon A.M."/>
        </authorList>
    </citation>
    <scope>NUCLEOTIDE SEQUENCE [LARGE SCALE GENOMIC DNA]</scope>
    <source>
        <tissue evidence="2">Leaves</tissue>
    </source>
</reference>
<dbReference type="EMBL" id="JASCZI010243893">
    <property type="protein sequence ID" value="MED6213719.1"/>
    <property type="molecule type" value="Genomic_DNA"/>
</dbReference>
<proteinExistence type="predicted"/>
<name>A0ABU6YWJ5_9FABA</name>
<feature type="region of interest" description="Disordered" evidence="1">
    <location>
        <begin position="1"/>
        <end position="78"/>
    </location>
</feature>
<comment type="caution">
    <text evidence="2">The sequence shown here is derived from an EMBL/GenBank/DDBJ whole genome shotgun (WGS) entry which is preliminary data.</text>
</comment>
<keyword evidence="3" id="KW-1185">Reference proteome</keyword>
<evidence type="ECO:0000313" key="2">
    <source>
        <dbReference type="EMBL" id="MED6213719.1"/>
    </source>
</evidence>
<feature type="compositionally biased region" description="Basic and acidic residues" evidence="1">
    <location>
        <begin position="1"/>
        <end position="11"/>
    </location>
</feature>
<evidence type="ECO:0000256" key="1">
    <source>
        <dbReference type="SAM" id="MobiDB-lite"/>
    </source>
</evidence>
<feature type="compositionally biased region" description="Basic and acidic residues" evidence="1">
    <location>
        <begin position="48"/>
        <end position="65"/>
    </location>
</feature>
<accession>A0ABU6YWJ5</accession>
<dbReference type="Proteomes" id="UP001341840">
    <property type="component" value="Unassembled WGS sequence"/>
</dbReference>
<protein>
    <submittedName>
        <fullName evidence="2">Uncharacterized protein</fullName>
    </submittedName>
</protein>
<evidence type="ECO:0000313" key="3">
    <source>
        <dbReference type="Proteomes" id="UP001341840"/>
    </source>
</evidence>
<gene>
    <name evidence="2" type="ORF">PIB30_095988</name>
</gene>